<dbReference type="Proteomes" id="UP000054935">
    <property type="component" value="Unassembled WGS sequence"/>
</dbReference>
<keyword evidence="1" id="KW-0732">Signal</keyword>
<feature type="chain" id="PRO_5006063054" evidence="1">
    <location>
        <begin position="23"/>
        <end position="228"/>
    </location>
</feature>
<dbReference type="PANTHER" id="PTHR34387:SF1">
    <property type="entry name" value="PERIPLASMIC IMMUNOGENIC PROTEIN"/>
    <property type="match status" value="1"/>
</dbReference>
<dbReference type="GO" id="GO:0006974">
    <property type="term" value="P:DNA damage response"/>
    <property type="evidence" value="ECO:0007669"/>
    <property type="project" value="TreeGrafter"/>
</dbReference>
<dbReference type="InterPro" id="IPR052022">
    <property type="entry name" value="26kDa_periplasmic_antigen"/>
</dbReference>
<evidence type="ECO:0000256" key="1">
    <source>
        <dbReference type="SAM" id="SignalP"/>
    </source>
</evidence>
<accession>A0A0P1G3T8</accession>
<keyword evidence="3" id="KW-1185">Reference proteome</keyword>
<name>A0A0P1G3T8_9RHOB</name>
<dbReference type="PANTHER" id="PTHR34387">
    <property type="entry name" value="SLR1258 PROTEIN"/>
    <property type="match status" value="1"/>
</dbReference>
<dbReference type="OrthoDB" id="9813144at2"/>
<evidence type="ECO:0000313" key="2">
    <source>
        <dbReference type="EMBL" id="CUH76492.1"/>
    </source>
</evidence>
<dbReference type="Gene3D" id="3.30.110.170">
    <property type="entry name" value="Protein of unknown function (DUF541), domain 1"/>
    <property type="match status" value="1"/>
</dbReference>
<proteinExistence type="predicted"/>
<dbReference type="InterPro" id="IPR007497">
    <property type="entry name" value="SIMPL/DUF541"/>
</dbReference>
<dbReference type="EMBL" id="CYSE01000002">
    <property type="protein sequence ID" value="CUH76492.1"/>
    <property type="molecule type" value="Genomic_DNA"/>
</dbReference>
<reference evidence="2 3" key="1">
    <citation type="submission" date="2015-09" db="EMBL/GenBank/DDBJ databases">
        <authorList>
            <consortium name="Swine Surveillance"/>
        </authorList>
    </citation>
    <scope>NUCLEOTIDE SEQUENCE [LARGE SCALE GENOMIC DNA]</scope>
    <source>
        <strain evidence="2 3">CECT 7648</strain>
    </source>
</reference>
<dbReference type="Gene3D" id="3.30.70.2970">
    <property type="entry name" value="Protein of unknown function (DUF541), domain 2"/>
    <property type="match status" value="1"/>
</dbReference>
<organism evidence="2 3">
    <name type="scientific">Tropicibacter naphthalenivorans</name>
    <dbReference type="NCBI Taxonomy" id="441103"/>
    <lineage>
        <taxon>Bacteria</taxon>
        <taxon>Pseudomonadati</taxon>
        <taxon>Pseudomonadota</taxon>
        <taxon>Alphaproteobacteria</taxon>
        <taxon>Rhodobacterales</taxon>
        <taxon>Roseobacteraceae</taxon>
        <taxon>Tropicibacter</taxon>
    </lineage>
</organism>
<evidence type="ECO:0000313" key="3">
    <source>
        <dbReference type="Proteomes" id="UP000054935"/>
    </source>
</evidence>
<dbReference type="STRING" id="441103.TRN7648_00964"/>
<sequence>MRTHARILSLCLALGAALPALADPATLTVTGQGRIAATPDMATVSLGVEYTAAEPLLAVNQTSEAVDAIMAKLTEMGIAPRDMQTANLSVGEVWNRTASGDNEVSGYRASNLLRVRVRDLDGLGEILQTVLESGANDLSGLSFGLTDPRPVEDKARRAAVADALAKAQLYAEAAGMPLGPILSIEEGGSLPEFRYTSARSVEAMADVPVAAGETVVSDSVTVVFSLGE</sequence>
<gene>
    <name evidence="2" type="ORF">TRN7648_00964</name>
</gene>
<protein>
    <submittedName>
        <fullName evidence="2">26 kDa periplasmic immunogenic protein</fullName>
    </submittedName>
</protein>
<dbReference type="Pfam" id="PF04402">
    <property type="entry name" value="SIMPL"/>
    <property type="match status" value="1"/>
</dbReference>
<dbReference type="RefSeq" id="WP_058246512.1">
    <property type="nucleotide sequence ID" value="NZ_CYSE01000002.1"/>
</dbReference>
<feature type="signal peptide" evidence="1">
    <location>
        <begin position="1"/>
        <end position="22"/>
    </location>
</feature>
<dbReference type="AlphaFoldDB" id="A0A0P1G3T8"/>